<reference evidence="2 3" key="1">
    <citation type="submission" date="2014-04" db="EMBL/GenBank/DDBJ databases">
        <authorList>
            <consortium name="DOE Joint Genome Institute"/>
            <person name="Kuo A."/>
            <person name="Gay G."/>
            <person name="Dore J."/>
            <person name="Kohler A."/>
            <person name="Nagy L.G."/>
            <person name="Floudas D."/>
            <person name="Copeland A."/>
            <person name="Barry K.W."/>
            <person name="Cichocki N."/>
            <person name="Veneault-Fourrey C."/>
            <person name="LaButti K."/>
            <person name="Lindquist E.A."/>
            <person name="Lipzen A."/>
            <person name="Lundell T."/>
            <person name="Morin E."/>
            <person name="Murat C."/>
            <person name="Sun H."/>
            <person name="Tunlid A."/>
            <person name="Henrissat B."/>
            <person name="Grigoriev I.V."/>
            <person name="Hibbett D.S."/>
            <person name="Martin F."/>
            <person name="Nordberg H.P."/>
            <person name="Cantor M.N."/>
            <person name="Hua S.X."/>
        </authorList>
    </citation>
    <scope>NUCLEOTIDE SEQUENCE [LARGE SCALE GENOMIC DNA]</scope>
    <source>
        <strain evidence="3">h7</strain>
    </source>
</reference>
<keyword evidence="3" id="KW-1185">Reference proteome</keyword>
<evidence type="ECO:0000313" key="2">
    <source>
        <dbReference type="EMBL" id="KIM37709.1"/>
    </source>
</evidence>
<proteinExistence type="predicted"/>
<evidence type="ECO:0000313" key="3">
    <source>
        <dbReference type="Proteomes" id="UP000053424"/>
    </source>
</evidence>
<dbReference type="HOGENOM" id="CLU_3087471_0_0_1"/>
<accession>A0A0C3C0A7</accession>
<dbReference type="AlphaFoldDB" id="A0A0C3C0A7"/>
<protein>
    <submittedName>
        <fullName evidence="2">Uncharacterized protein</fullName>
    </submittedName>
</protein>
<sequence length="52" mass="5583">MTSSTAVLAVTEDVRTAAEKEDTFPKFLGYEPSLPNSTSFRKGMNTLPSAST</sequence>
<feature type="region of interest" description="Disordered" evidence="1">
    <location>
        <begin position="32"/>
        <end position="52"/>
    </location>
</feature>
<gene>
    <name evidence="2" type="ORF">M413DRAFT_30649</name>
</gene>
<feature type="compositionally biased region" description="Polar residues" evidence="1">
    <location>
        <begin position="34"/>
        <end position="52"/>
    </location>
</feature>
<dbReference type="EMBL" id="KN831795">
    <property type="protein sequence ID" value="KIM37709.1"/>
    <property type="molecule type" value="Genomic_DNA"/>
</dbReference>
<name>A0A0C3C0A7_HEBCY</name>
<evidence type="ECO:0000256" key="1">
    <source>
        <dbReference type="SAM" id="MobiDB-lite"/>
    </source>
</evidence>
<reference evidence="3" key="2">
    <citation type="submission" date="2015-01" db="EMBL/GenBank/DDBJ databases">
        <title>Evolutionary Origins and Diversification of the Mycorrhizal Mutualists.</title>
        <authorList>
            <consortium name="DOE Joint Genome Institute"/>
            <consortium name="Mycorrhizal Genomics Consortium"/>
            <person name="Kohler A."/>
            <person name="Kuo A."/>
            <person name="Nagy L.G."/>
            <person name="Floudas D."/>
            <person name="Copeland A."/>
            <person name="Barry K.W."/>
            <person name="Cichocki N."/>
            <person name="Veneault-Fourrey C."/>
            <person name="LaButti K."/>
            <person name="Lindquist E.A."/>
            <person name="Lipzen A."/>
            <person name="Lundell T."/>
            <person name="Morin E."/>
            <person name="Murat C."/>
            <person name="Riley R."/>
            <person name="Ohm R."/>
            <person name="Sun H."/>
            <person name="Tunlid A."/>
            <person name="Henrissat B."/>
            <person name="Grigoriev I.V."/>
            <person name="Hibbett D.S."/>
            <person name="Martin F."/>
        </authorList>
    </citation>
    <scope>NUCLEOTIDE SEQUENCE [LARGE SCALE GENOMIC DNA]</scope>
    <source>
        <strain evidence="3">h7</strain>
    </source>
</reference>
<dbReference type="Proteomes" id="UP000053424">
    <property type="component" value="Unassembled WGS sequence"/>
</dbReference>
<organism evidence="2 3">
    <name type="scientific">Hebeloma cylindrosporum</name>
    <dbReference type="NCBI Taxonomy" id="76867"/>
    <lineage>
        <taxon>Eukaryota</taxon>
        <taxon>Fungi</taxon>
        <taxon>Dikarya</taxon>
        <taxon>Basidiomycota</taxon>
        <taxon>Agaricomycotina</taxon>
        <taxon>Agaricomycetes</taxon>
        <taxon>Agaricomycetidae</taxon>
        <taxon>Agaricales</taxon>
        <taxon>Agaricineae</taxon>
        <taxon>Hymenogastraceae</taxon>
        <taxon>Hebeloma</taxon>
    </lineage>
</organism>